<dbReference type="Proteomes" id="UP000244956">
    <property type="component" value="Unassembled WGS sequence"/>
</dbReference>
<dbReference type="PROSITE" id="PS51257">
    <property type="entry name" value="PROKAR_LIPOPROTEIN"/>
    <property type="match status" value="1"/>
</dbReference>
<feature type="domain" description="Sulfatase N-terminal" evidence="1">
    <location>
        <begin position="33"/>
        <end position="380"/>
    </location>
</feature>
<dbReference type="InterPro" id="IPR017850">
    <property type="entry name" value="Alkaline_phosphatase_core_sf"/>
</dbReference>
<dbReference type="AlphaFoldDB" id="A0A2U2B7L6"/>
<dbReference type="Gene3D" id="3.40.720.10">
    <property type="entry name" value="Alkaline Phosphatase, subunit A"/>
    <property type="match status" value="1"/>
</dbReference>
<dbReference type="SUPFAM" id="SSF53649">
    <property type="entry name" value="Alkaline phosphatase-like"/>
    <property type="match status" value="1"/>
</dbReference>
<dbReference type="OrthoDB" id="9765065at2"/>
<evidence type="ECO:0000259" key="1">
    <source>
        <dbReference type="Pfam" id="PF00884"/>
    </source>
</evidence>
<dbReference type="PANTHER" id="PTHR43751:SF3">
    <property type="entry name" value="SULFATASE N-TERMINAL DOMAIN-CONTAINING PROTEIN"/>
    <property type="match status" value="1"/>
</dbReference>
<sequence length="484" mass="54742">MFLKNIIIGLTLFITLASCSTTRKEKDTQKSMPNIIYILADDLGYGDLGCYGQTKIETPNLDQMANEGILFTQHYSGNTVCAPSRSVMLTGQHTGHTPIRGNKELSPNDGQFPLKKESVTIAEMLKNAGYETGAFGKWGLGITGSEGDPNNQGFNVFYGYNCQRQAHRYFPKYLWHNSEKVLLKGNDFKNKVVYAPDDIHKKALKFIDENKDKPFFMYYPHIAPHAELIIPEGELMEKYRGRFEETPFINNRPGADYGDDNFMVKYYCSQPEPRATYAAMVSLLDKHVGQVLAKLKKLGIEENTLVIFTSDNGPHVEGGADPDFFNSTGGLRGVKRDLYEGGIRVPMIVKWPNHIKGGTKTDHISAFWDVMPTLAEASGISIPENIDGISFLPELLGKEQKTHDHLYWEFHERGGKKAVRKGKWKAVKINCFNESKTRIELYNLEEDRNESNNIAENHPEIVAEMESIMDEEHTPNPNFPFEKN</sequence>
<dbReference type="RefSeq" id="WP_109264784.1">
    <property type="nucleotide sequence ID" value="NZ_QEWP01000009.1"/>
</dbReference>
<dbReference type="EMBL" id="QEWP01000009">
    <property type="protein sequence ID" value="PWD99045.1"/>
    <property type="molecule type" value="Genomic_DNA"/>
</dbReference>
<dbReference type="CDD" id="cd16145">
    <property type="entry name" value="ARS_like"/>
    <property type="match status" value="1"/>
</dbReference>
<dbReference type="PANTHER" id="PTHR43751">
    <property type="entry name" value="SULFATASE"/>
    <property type="match status" value="1"/>
</dbReference>
<name>A0A2U2B7L6_9BACT</name>
<dbReference type="InterPro" id="IPR000917">
    <property type="entry name" value="Sulfatase_N"/>
</dbReference>
<keyword evidence="3" id="KW-1185">Reference proteome</keyword>
<evidence type="ECO:0000313" key="3">
    <source>
        <dbReference type="Proteomes" id="UP000244956"/>
    </source>
</evidence>
<accession>A0A2U2B7L6</accession>
<organism evidence="2 3">
    <name type="scientific">Marinilabilia rubra</name>
    <dbReference type="NCBI Taxonomy" id="2162893"/>
    <lineage>
        <taxon>Bacteria</taxon>
        <taxon>Pseudomonadati</taxon>
        <taxon>Bacteroidota</taxon>
        <taxon>Bacteroidia</taxon>
        <taxon>Marinilabiliales</taxon>
        <taxon>Marinilabiliaceae</taxon>
        <taxon>Marinilabilia</taxon>
    </lineage>
</organism>
<dbReference type="Pfam" id="PF00884">
    <property type="entry name" value="Sulfatase"/>
    <property type="match status" value="1"/>
</dbReference>
<gene>
    <name evidence="2" type="ORF">DDZ16_12330</name>
</gene>
<evidence type="ECO:0000313" key="2">
    <source>
        <dbReference type="EMBL" id="PWD99045.1"/>
    </source>
</evidence>
<comment type="caution">
    <text evidence="2">The sequence shown here is derived from an EMBL/GenBank/DDBJ whole genome shotgun (WGS) entry which is preliminary data.</text>
</comment>
<dbReference type="Gene3D" id="3.30.1120.10">
    <property type="match status" value="1"/>
</dbReference>
<dbReference type="InterPro" id="IPR052701">
    <property type="entry name" value="GAG_Ulvan_Degrading_Sulfatases"/>
</dbReference>
<reference evidence="2 3" key="1">
    <citation type="submission" date="2018-05" db="EMBL/GenBank/DDBJ databases">
        <title>Marinilabilia rubrum sp. nov., isolated from saltern sediment.</title>
        <authorList>
            <person name="Zhang R."/>
        </authorList>
    </citation>
    <scope>NUCLEOTIDE SEQUENCE [LARGE SCALE GENOMIC DNA]</scope>
    <source>
        <strain evidence="2 3">WTE16</strain>
    </source>
</reference>
<proteinExistence type="predicted"/>
<protein>
    <submittedName>
        <fullName evidence="2">Arylsulfatase</fullName>
    </submittedName>
</protein>